<dbReference type="OrthoDB" id="6436971at2759"/>
<keyword evidence="2" id="KW-0812">Transmembrane</keyword>
<protein>
    <submittedName>
        <fullName evidence="3">Uncharacterized protein</fullName>
    </submittedName>
</protein>
<dbReference type="GO" id="GO:0008083">
    <property type="term" value="F:growth factor activity"/>
    <property type="evidence" value="ECO:0007669"/>
    <property type="project" value="InterPro"/>
</dbReference>
<dbReference type="PANTHER" id="PTHR11486">
    <property type="entry name" value="FIBROBLAST GROWTH FACTOR"/>
    <property type="match status" value="1"/>
</dbReference>
<feature type="transmembrane region" description="Helical" evidence="2">
    <location>
        <begin position="198"/>
        <end position="223"/>
    </location>
</feature>
<evidence type="ECO:0000313" key="3">
    <source>
        <dbReference type="EMBL" id="GBM24545.1"/>
    </source>
</evidence>
<keyword evidence="2" id="KW-0472">Membrane</keyword>
<organism evidence="3 4">
    <name type="scientific">Araneus ventricosus</name>
    <name type="common">Orbweaver spider</name>
    <name type="synonym">Epeira ventricosa</name>
    <dbReference type="NCBI Taxonomy" id="182803"/>
    <lineage>
        <taxon>Eukaryota</taxon>
        <taxon>Metazoa</taxon>
        <taxon>Ecdysozoa</taxon>
        <taxon>Arthropoda</taxon>
        <taxon>Chelicerata</taxon>
        <taxon>Arachnida</taxon>
        <taxon>Araneae</taxon>
        <taxon>Araneomorphae</taxon>
        <taxon>Entelegynae</taxon>
        <taxon>Araneoidea</taxon>
        <taxon>Araneidae</taxon>
        <taxon>Araneus</taxon>
    </lineage>
</organism>
<feature type="transmembrane region" description="Helical" evidence="2">
    <location>
        <begin position="170"/>
        <end position="192"/>
    </location>
</feature>
<proteinExistence type="inferred from homology"/>
<comment type="caution">
    <text evidence="3">The sequence shown here is derived from an EMBL/GenBank/DDBJ whole genome shotgun (WGS) entry which is preliminary data.</text>
</comment>
<keyword evidence="2" id="KW-1133">Transmembrane helix</keyword>
<name>A0A4Y2E9V4_ARAVE</name>
<sequence>MWHLRSAGDMLRRQVQNEVRGDDLFMLDAFRLYSFLPPRVGYDSMFHGEAGGVHLWDEVSMLRLWWLMVWLICVVSGHRQLSKIRRGYLRCRTGVTLEVHPDGVINGTKEKAGKFASLLMMSFEEDARKVAFFGVHSKFYVCMDPGGKLYGKVGRAFVAIIISTSGMGRAFVAIIISLSGVGRAFVAIIISPSGVGRAFVAIIISTSGVGRAFVVIIISPFGVG</sequence>
<evidence type="ECO:0000256" key="1">
    <source>
        <dbReference type="ARBA" id="ARBA00007936"/>
    </source>
</evidence>
<dbReference type="Pfam" id="PF00167">
    <property type="entry name" value="FGF"/>
    <property type="match status" value="1"/>
</dbReference>
<dbReference type="SUPFAM" id="SSF50353">
    <property type="entry name" value="Cytokine"/>
    <property type="match status" value="1"/>
</dbReference>
<dbReference type="InterPro" id="IPR008996">
    <property type="entry name" value="IL1/FGF"/>
</dbReference>
<dbReference type="Proteomes" id="UP000499080">
    <property type="component" value="Unassembled WGS sequence"/>
</dbReference>
<comment type="similarity">
    <text evidence="1">Belongs to the heparin-binding growth factors family.</text>
</comment>
<reference evidence="3 4" key="1">
    <citation type="journal article" date="2019" name="Sci. Rep.">
        <title>Orb-weaving spider Araneus ventricosus genome elucidates the spidroin gene catalogue.</title>
        <authorList>
            <person name="Kono N."/>
            <person name="Nakamura H."/>
            <person name="Ohtoshi R."/>
            <person name="Moran D.A.P."/>
            <person name="Shinohara A."/>
            <person name="Yoshida Y."/>
            <person name="Fujiwara M."/>
            <person name="Mori M."/>
            <person name="Tomita M."/>
            <person name="Arakawa K."/>
        </authorList>
    </citation>
    <scope>NUCLEOTIDE SEQUENCE [LARGE SCALE GENOMIC DNA]</scope>
</reference>
<gene>
    <name evidence="3" type="ORF">AVEN_217124_1</name>
</gene>
<dbReference type="CDD" id="cd00058">
    <property type="entry name" value="beta-trefoil_FGF"/>
    <property type="match status" value="1"/>
</dbReference>
<dbReference type="EMBL" id="BGPR01000521">
    <property type="protein sequence ID" value="GBM24545.1"/>
    <property type="molecule type" value="Genomic_DNA"/>
</dbReference>
<keyword evidence="4" id="KW-1185">Reference proteome</keyword>
<dbReference type="AlphaFoldDB" id="A0A4Y2E9V4"/>
<accession>A0A4Y2E9V4</accession>
<dbReference type="InterPro" id="IPR056378">
    <property type="entry name" value="Let-756-like_FGF"/>
</dbReference>
<dbReference type="Gene3D" id="2.80.10.50">
    <property type="match status" value="1"/>
</dbReference>
<evidence type="ECO:0000313" key="4">
    <source>
        <dbReference type="Proteomes" id="UP000499080"/>
    </source>
</evidence>
<dbReference type="InterPro" id="IPR002209">
    <property type="entry name" value="Fibroblast_GF_fam"/>
</dbReference>
<evidence type="ECO:0000256" key="2">
    <source>
        <dbReference type="SAM" id="Phobius"/>
    </source>
</evidence>